<dbReference type="InterPro" id="IPR046699">
    <property type="entry name" value="ARPP-1"/>
</dbReference>
<proteinExistence type="predicted"/>
<evidence type="ECO:0000313" key="3">
    <source>
        <dbReference type="EMBL" id="AXY77335.1"/>
    </source>
</evidence>
<sequence>MSKGLFILLLFFTVKCTQAQLTYQNLEVDYDSTWTYKNLKIIPIRPKGGGNGNPLGFPQQSGRPIISLSQALKLGYVKISERGTASTENVHYLRINNSSDTAVFIASGEIITGGRQDRMVTKDTVLAPNGRDQYIDVMCVEEGRWSEKEKKFGYYGYADPGLRKVVDQSRNQVLVWKEIFGQLDGSGVKAPTLAYTARKQDKKYMLQEMEYFQQFYDKIMKDSSITGFVCVSGDKVIGMDVFAGNKLFQEELEPLLRGYIEAAIVRGSPVTAPDPTVKKYLDKILTSERGQEEYLKKNGKIFRYEEKVYHITGYAE</sequence>
<dbReference type="AlphaFoldDB" id="A0A3B7N021"/>
<dbReference type="RefSeq" id="WP_119053211.1">
    <property type="nucleotide sequence ID" value="NZ_CP032157.1"/>
</dbReference>
<name>A0A3B7N021_9BACT</name>
<gene>
    <name evidence="3" type="ORF">D3H65_26615</name>
</gene>
<dbReference type="KEGG" id="pseg:D3H65_26615"/>
<reference evidence="3 4" key="1">
    <citation type="submission" date="2018-09" db="EMBL/GenBank/DDBJ databases">
        <title>Genome sequencing of strain 6GH32-13.</title>
        <authorList>
            <person name="Weon H.-Y."/>
            <person name="Heo J."/>
            <person name="Kwon S.-W."/>
        </authorList>
    </citation>
    <scope>NUCLEOTIDE SEQUENCE [LARGE SCALE GENOMIC DNA]</scope>
    <source>
        <strain evidence="3 4">5GH32-13</strain>
    </source>
</reference>
<accession>A0A3B7N021</accession>
<evidence type="ECO:0000313" key="4">
    <source>
        <dbReference type="Proteomes" id="UP000263900"/>
    </source>
</evidence>
<keyword evidence="4" id="KW-1185">Reference proteome</keyword>
<evidence type="ECO:0000259" key="2">
    <source>
        <dbReference type="Pfam" id="PF20208"/>
    </source>
</evidence>
<dbReference type="Proteomes" id="UP000263900">
    <property type="component" value="Chromosome"/>
</dbReference>
<dbReference type="EMBL" id="CP032157">
    <property type="protein sequence ID" value="AXY77335.1"/>
    <property type="molecule type" value="Genomic_DNA"/>
</dbReference>
<feature type="signal peptide" evidence="1">
    <location>
        <begin position="1"/>
        <end position="19"/>
    </location>
</feature>
<dbReference type="OrthoDB" id="9796904at2"/>
<protein>
    <recommendedName>
        <fullName evidence="2">ARG and Rhodanese-Phosphatase-superfamily-associated domain-containing protein</fullName>
    </recommendedName>
</protein>
<feature type="chain" id="PRO_5017801212" description="ARG and Rhodanese-Phosphatase-superfamily-associated domain-containing protein" evidence="1">
    <location>
        <begin position="20"/>
        <end position="316"/>
    </location>
</feature>
<dbReference type="Pfam" id="PF20208">
    <property type="entry name" value="ARPP-1"/>
    <property type="match status" value="1"/>
</dbReference>
<feature type="domain" description="ARG and Rhodanese-Phosphatase-superfamily-associated" evidence="2">
    <location>
        <begin position="28"/>
        <end position="305"/>
    </location>
</feature>
<keyword evidence="1" id="KW-0732">Signal</keyword>
<organism evidence="3 4">
    <name type="scientific">Paraflavitalea soli</name>
    <dbReference type="NCBI Taxonomy" id="2315862"/>
    <lineage>
        <taxon>Bacteria</taxon>
        <taxon>Pseudomonadati</taxon>
        <taxon>Bacteroidota</taxon>
        <taxon>Chitinophagia</taxon>
        <taxon>Chitinophagales</taxon>
        <taxon>Chitinophagaceae</taxon>
        <taxon>Paraflavitalea</taxon>
    </lineage>
</organism>
<evidence type="ECO:0000256" key="1">
    <source>
        <dbReference type="SAM" id="SignalP"/>
    </source>
</evidence>